<reference evidence="1" key="1">
    <citation type="submission" date="2021-04" db="EMBL/GenBank/DDBJ databases">
        <authorList>
            <person name="Hartkoorn R.C."/>
            <person name="Beaudoing E."/>
            <person name="Hot D."/>
        </authorList>
    </citation>
    <scope>NUCLEOTIDE SEQUENCE</scope>
    <source>
        <strain evidence="1">NRRL B-16292</strain>
    </source>
</reference>
<evidence type="ECO:0000313" key="2">
    <source>
        <dbReference type="Proteomes" id="UP001059617"/>
    </source>
</evidence>
<sequence length="129" mass="14459">MRSSPFPEDMLRRLDLFGRYEVDPRTCGIDGSEIWPTCVAPFYPYSQEDRDGFLGNLHAAVADDHGGFATYGAARLVWELLGGEALRTAAAWPLIDAGIEFKAARGLSTAHFTGYEMQRIHERQHTKEI</sequence>
<organism evidence="1 2">
    <name type="scientific">Dactylosporangium fulvum</name>
    <dbReference type="NCBI Taxonomy" id="53359"/>
    <lineage>
        <taxon>Bacteria</taxon>
        <taxon>Bacillati</taxon>
        <taxon>Actinomycetota</taxon>
        <taxon>Actinomycetes</taxon>
        <taxon>Micromonosporales</taxon>
        <taxon>Micromonosporaceae</taxon>
        <taxon>Dactylosporangium</taxon>
    </lineage>
</organism>
<dbReference type="EMBL" id="CP073720">
    <property type="protein sequence ID" value="UWP83189.1"/>
    <property type="molecule type" value="Genomic_DNA"/>
</dbReference>
<proteinExistence type="predicted"/>
<protein>
    <submittedName>
        <fullName evidence="1">Uncharacterized protein</fullName>
    </submittedName>
</protein>
<dbReference type="Proteomes" id="UP001059617">
    <property type="component" value="Chromosome"/>
</dbReference>
<name>A0ABY5W2B7_9ACTN</name>
<gene>
    <name evidence="1" type="ORF">Dfulv_02445</name>
</gene>
<reference evidence="1" key="2">
    <citation type="submission" date="2022-09" db="EMBL/GenBank/DDBJ databases">
        <title>Biosynthetic gene clusters of Dactylosporangioum fulvum.</title>
        <authorList>
            <person name="Caradec T."/>
        </authorList>
    </citation>
    <scope>NUCLEOTIDE SEQUENCE</scope>
    <source>
        <strain evidence="1">NRRL B-16292</strain>
    </source>
</reference>
<evidence type="ECO:0000313" key="1">
    <source>
        <dbReference type="EMBL" id="UWP83189.1"/>
    </source>
</evidence>
<accession>A0ABY5W2B7</accession>
<dbReference type="RefSeq" id="WP_259860969.1">
    <property type="nucleotide sequence ID" value="NZ_BAAAST010000024.1"/>
</dbReference>
<keyword evidence="2" id="KW-1185">Reference proteome</keyword>